<comment type="caution">
    <text evidence="1">The sequence shown here is derived from an EMBL/GenBank/DDBJ whole genome shotgun (WGS) entry which is preliminary data.</text>
</comment>
<keyword evidence="2" id="KW-1185">Reference proteome</keyword>
<dbReference type="PANTHER" id="PTHR33067:SF9">
    <property type="entry name" value="RNA-DIRECTED DNA POLYMERASE"/>
    <property type="match status" value="1"/>
</dbReference>
<organism evidence="1 2">
    <name type="scientific">Datura stramonium</name>
    <name type="common">Jimsonweed</name>
    <name type="synonym">Common thornapple</name>
    <dbReference type="NCBI Taxonomy" id="4076"/>
    <lineage>
        <taxon>Eukaryota</taxon>
        <taxon>Viridiplantae</taxon>
        <taxon>Streptophyta</taxon>
        <taxon>Embryophyta</taxon>
        <taxon>Tracheophyta</taxon>
        <taxon>Spermatophyta</taxon>
        <taxon>Magnoliopsida</taxon>
        <taxon>eudicotyledons</taxon>
        <taxon>Gunneridae</taxon>
        <taxon>Pentapetalae</taxon>
        <taxon>asterids</taxon>
        <taxon>lamiids</taxon>
        <taxon>Solanales</taxon>
        <taxon>Solanaceae</taxon>
        <taxon>Solanoideae</taxon>
        <taxon>Datureae</taxon>
        <taxon>Datura</taxon>
    </lineage>
</organism>
<dbReference type="PANTHER" id="PTHR33067">
    <property type="entry name" value="RNA-DIRECTED DNA POLYMERASE-RELATED"/>
    <property type="match status" value="1"/>
</dbReference>
<gene>
    <name evidence="1" type="ORF">HAX54_006314</name>
</gene>
<name>A0ABS8WXL8_DATST</name>
<dbReference type="Proteomes" id="UP000823775">
    <property type="component" value="Unassembled WGS sequence"/>
</dbReference>
<sequence length="112" mass="12486">MSDKSIKTPTGVVEDVLVHVGKFVLMANFVVLYCDVDRDIPSFLKTFSGDGRAFMDSKKHELCFGSRMKDLGILGLCCGDEDEGDEHTFEASLKKKNGQIQMGEVVPLWVKR</sequence>
<accession>A0ABS8WXL8</accession>
<dbReference type="EMBL" id="JACEIK010013144">
    <property type="protein sequence ID" value="MCE3216384.1"/>
    <property type="molecule type" value="Genomic_DNA"/>
</dbReference>
<reference evidence="1 2" key="1">
    <citation type="journal article" date="2021" name="BMC Genomics">
        <title>Datura genome reveals duplications of psychoactive alkaloid biosynthetic genes and high mutation rate following tissue culture.</title>
        <authorList>
            <person name="Rajewski A."/>
            <person name="Carter-House D."/>
            <person name="Stajich J."/>
            <person name="Litt A."/>
        </authorList>
    </citation>
    <scope>NUCLEOTIDE SEQUENCE [LARGE SCALE GENOMIC DNA]</scope>
    <source>
        <strain evidence="1">AR-01</strain>
    </source>
</reference>
<evidence type="ECO:0000313" key="1">
    <source>
        <dbReference type="EMBL" id="MCE3216384.1"/>
    </source>
</evidence>
<protein>
    <submittedName>
        <fullName evidence="1">Uncharacterized protein</fullName>
    </submittedName>
</protein>
<proteinExistence type="predicted"/>
<evidence type="ECO:0000313" key="2">
    <source>
        <dbReference type="Proteomes" id="UP000823775"/>
    </source>
</evidence>